<evidence type="ECO:0000313" key="2">
    <source>
        <dbReference type="Proteomes" id="UP000030408"/>
    </source>
</evidence>
<reference evidence="1 2" key="1">
    <citation type="submission" date="2014-02" db="EMBL/GenBank/DDBJ databases">
        <title>Draft genome sequence of Lysinibacillus sinduriensis JCM 15800.</title>
        <authorList>
            <person name="Zhang F."/>
            <person name="Wang G."/>
            <person name="Zhang L."/>
        </authorList>
    </citation>
    <scope>NUCLEOTIDE SEQUENCE [LARGE SCALE GENOMIC DNA]</scope>
    <source>
        <strain evidence="1 2">JCM 15800</strain>
    </source>
</reference>
<dbReference type="InterPro" id="IPR016181">
    <property type="entry name" value="Acyl_CoA_acyltransferase"/>
</dbReference>
<organism evidence="1 2">
    <name type="scientific">Ureibacillus sinduriensis BLB-1 = JCM 15800</name>
    <dbReference type="NCBI Taxonomy" id="1384057"/>
    <lineage>
        <taxon>Bacteria</taxon>
        <taxon>Bacillati</taxon>
        <taxon>Bacillota</taxon>
        <taxon>Bacilli</taxon>
        <taxon>Bacillales</taxon>
        <taxon>Caryophanaceae</taxon>
        <taxon>Ureibacillus</taxon>
    </lineage>
</organism>
<dbReference type="SUPFAM" id="SSF55729">
    <property type="entry name" value="Acyl-CoA N-acyltransferases (Nat)"/>
    <property type="match status" value="1"/>
</dbReference>
<dbReference type="Gene3D" id="3.40.630.30">
    <property type="match status" value="1"/>
</dbReference>
<proteinExistence type="predicted"/>
<dbReference type="RefSeq" id="WP_036201143.1">
    <property type="nucleotide sequence ID" value="NZ_AVCY01000004.1"/>
</dbReference>
<gene>
    <name evidence="1" type="ORF">CD33_12705</name>
</gene>
<protein>
    <recommendedName>
        <fullName evidence="3">BioF2-like acetyltransferase domain-containing protein</fullName>
    </recommendedName>
</protein>
<evidence type="ECO:0008006" key="3">
    <source>
        <dbReference type="Google" id="ProtNLM"/>
    </source>
</evidence>
<sequence>MLKIKRKLFILPVEQVYFQESKCDNRYEPKLINYIHVVKPSRKLQGKKTLHINLSEEERTPINRMSEQLKILLDKVKEEKWDISRSTHPTDQEIEEFQQFYNLNAKQNDIRKMNNFDVETLKLLRDQGGLVLTKLENEQKRPICFRIYVVGQNMVMALYNDGQDPQCNTKSENANHLLCWENMKYFGEQGYLIYDFGDATHLRELQEKFGGKVVTVFSGCITKSLFSQFLLHLNLKGMKKRLSF</sequence>
<dbReference type="eggNOG" id="ENOG5032DHZ">
    <property type="taxonomic scope" value="Bacteria"/>
</dbReference>
<dbReference type="EMBL" id="JPVO01000052">
    <property type="protein sequence ID" value="KGR75130.1"/>
    <property type="molecule type" value="Genomic_DNA"/>
</dbReference>
<keyword evidence="2" id="KW-1185">Reference proteome</keyword>
<comment type="caution">
    <text evidence="1">The sequence shown here is derived from an EMBL/GenBank/DDBJ whole genome shotgun (WGS) entry which is preliminary data.</text>
</comment>
<evidence type="ECO:0000313" key="1">
    <source>
        <dbReference type="EMBL" id="KGR75130.1"/>
    </source>
</evidence>
<accession>A0A0A3HV68</accession>
<dbReference type="Proteomes" id="UP000030408">
    <property type="component" value="Unassembled WGS sequence"/>
</dbReference>
<dbReference type="OrthoDB" id="5622654at2"/>
<name>A0A0A3HV68_9BACL</name>
<dbReference type="AlphaFoldDB" id="A0A0A3HV68"/>